<keyword evidence="2" id="KW-1185">Reference proteome</keyword>
<accession>A0A1Z4GQ07</accession>
<protein>
    <recommendedName>
        <fullName evidence="3">DUF2281 domain-containing protein</fullName>
    </recommendedName>
</protein>
<evidence type="ECO:0000313" key="2">
    <source>
        <dbReference type="Proteomes" id="UP000218287"/>
    </source>
</evidence>
<name>A0A1Z4GQ07_9CYAN</name>
<dbReference type="Proteomes" id="UP000218287">
    <property type="component" value="Chromosome"/>
</dbReference>
<evidence type="ECO:0008006" key="3">
    <source>
        <dbReference type="Google" id="ProtNLM"/>
    </source>
</evidence>
<sequence length="89" mass="10790">MDSLKEKIVGKLEQLPENKLQEVLYFVEFLEWRKANYQELTEGQHEQIEEECFTEYIEGVLVVHTKSTKNWETSVHDLREERIQKFTSW</sequence>
<dbReference type="AlphaFoldDB" id="A0A1Z4GQ07"/>
<reference evidence="1 2" key="1">
    <citation type="submission" date="2017-06" db="EMBL/GenBank/DDBJ databases">
        <title>Genome sequencing of cyanobaciteial culture collection at National Institute for Environmental Studies (NIES).</title>
        <authorList>
            <person name="Hirose Y."/>
            <person name="Shimura Y."/>
            <person name="Fujisawa T."/>
            <person name="Nakamura Y."/>
            <person name="Kawachi M."/>
        </authorList>
    </citation>
    <scope>NUCLEOTIDE SEQUENCE [LARGE SCALE GENOMIC DNA]</scope>
    <source>
        <strain evidence="1 2">NIES-21</strain>
    </source>
</reference>
<dbReference type="EMBL" id="AP018174">
    <property type="protein sequence ID" value="BAY19584.1"/>
    <property type="molecule type" value="Genomic_DNA"/>
</dbReference>
<proteinExistence type="predicted"/>
<organism evidence="1 2">
    <name type="scientific">Anabaenopsis circularis NIES-21</name>
    <dbReference type="NCBI Taxonomy" id="1085406"/>
    <lineage>
        <taxon>Bacteria</taxon>
        <taxon>Bacillati</taxon>
        <taxon>Cyanobacteriota</taxon>
        <taxon>Cyanophyceae</taxon>
        <taxon>Nostocales</taxon>
        <taxon>Nodulariaceae</taxon>
        <taxon>Anabaenopsis</taxon>
    </lineage>
</organism>
<dbReference type="OrthoDB" id="532424at2"/>
<gene>
    <name evidence="1" type="ORF">NIES21_54470</name>
</gene>
<evidence type="ECO:0000313" key="1">
    <source>
        <dbReference type="EMBL" id="BAY19584.1"/>
    </source>
</evidence>